<name>A0A6A3GZT3_9STRA</name>
<proteinExistence type="predicted"/>
<accession>A0A6A3GZT3</accession>
<protein>
    <submittedName>
        <fullName evidence="1">Uncharacterized protein</fullName>
    </submittedName>
</protein>
<dbReference type="Proteomes" id="UP000486351">
    <property type="component" value="Unassembled WGS sequence"/>
</dbReference>
<dbReference type="EMBL" id="QXFY01003868">
    <property type="protein sequence ID" value="KAE9281475.1"/>
    <property type="molecule type" value="Genomic_DNA"/>
</dbReference>
<sequence length="88" mass="10466">MEFFYRLNEAAVKAGIRYKKGRMNSAYHIKRYSKNLRDQELKTILRNRDSTVWTTSSTFCSRMRAWAWMEAITLRHPERETSGRTTSA</sequence>
<evidence type="ECO:0000313" key="1">
    <source>
        <dbReference type="EMBL" id="KAE8962218.1"/>
    </source>
</evidence>
<evidence type="ECO:0000313" key="4">
    <source>
        <dbReference type="Proteomes" id="UP000486351"/>
    </source>
</evidence>
<gene>
    <name evidence="2" type="ORF">PF008_g27880</name>
    <name evidence="1" type="ORF">PF011_g29466</name>
</gene>
<evidence type="ECO:0000313" key="3">
    <source>
        <dbReference type="Proteomes" id="UP000460718"/>
    </source>
</evidence>
<dbReference type="Proteomes" id="UP000460718">
    <property type="component" value="Unassembled WGS sequence"/>
</dbReference>
<evidence type="ECO:0000313" key="2">
    <source>
        <dbReference type="EMBL" id="KAE9281475.1"/>
    </source>
</evidence>
<reference evidence="3 4" key="1">
    <citation type="submission" date="2018-09" db="EMBL/GenBank/DDBJ databases">
        <title>Genomic investigation of the strawberry pathogen Phytophthora fragariae indicates pathogenicity is determined by transcriptional variation in three key races.</title>
        <authorList>
            <person name="Adams T.M."/>
            <person name="Armitage A.D."/>
            <person name="Sobczyk M.K."/>
            <person name="Bates H.J."/>
            <person name="Dunwell J.M."/>
            <person name="Nellist C.F."/>
            <person name="Harrison R.J."/>
        </authorList>
    </citation>
    <scope>NUCLEOTIDE SEQUENCE [LARGE SCALE GENOMIC DNA]</scope>
    <source>
        <strain evidence="2 4">NOV-77</strain>
        <strain evidence="1 3">SCRP245</strain>
    </source>
</reference>
<comment type="caution">
    <text evidence="1">The sequence shown here is derived from an EMBL/GenBank/DDBJ whole genome shotgun (WGS) entry which is preliminary data.</text>
</comment>
<dbReference type="AlphaFoldDB" id="A0A6A3GZT3"/>
<dbReference type="EMBL" id="QXFW01005374">
    <property type="protein sequence ID" value="KAE8962218.1"/>
    <property type="molecule type" value="Genomic_DNA"/>
</dbReference>
<organism evidence="1 3">
    <name type="scientific">Phytophthora fragariae</name>
    <dbReference type="NCBI Taxonomy" id="53985"/>
    <lineage>
        <taxon>Eukaryota</taxon>
        <taxon>Sar</taxon>
        <taxon>Stramenopiles</taxon>
        <taxon>Oomycota</taxon>
        <taxon>Peronosporomycetes</taxon>
        <taxon>Peronosporales</taxon>
        <taxon>Peronosporaceae</taxon>
        <taxon>Phytophthora</taxon>
    </lineage>
</organism>